<proteinExistence type="predicted"/>
<evidence type="ECO:0000313" key="1">
    <source>
        <dbReference type="EMBL" id="ETW05773.1"/>
    </source>
</evidence>
<dbReference type="VEuPathDB" id="FungiDB:H310_03457"/>
<dbReference type="GeneID" id="20080507"/>
<accession>A0A024UJG9</accession>
<name>A0A024UJG9_9STRA</name>
<dbReference type="EMBL" id="KI913956">
    <property type="protein sequence ID" value="ETW05773.1"/>
    <property type="molecule type" value="Genomic_DNA"/>
</dbReference>
<dbReference type="RefSeq" id="XP_008865550.1">
    <property type="nucleotide sequence ID" value="XM_008867328.1"/>
</dbReference>
<gene>
    <name evidence="1" type="ORF">H310_03457</name>
</gene>
<dbReference type="AlphaFoldDB" id="A0A024UJG9"/>
<organism evidence="1">
    <name type="scientific">Aphanomyces invadans</name>
    <dbReference type="NCBI Taxonomy" id="157072"/>
    <lineage>
        <taxon>Eukaryota</taxon>
        <taxon>Sar</taxon>
        <taxon>Stramenopiles</taxon>
        <taxon>Oomycota</taxon>
        <taxon>Saprolegniomycetes</taxon>
        <taxon>Saprolegniales</taxon>
        <taxon>Verrucalvaceae</taxon>
        <taxon>Aphanomyces</taxon>
    </lineage>
</organism>
<reference evidence="1" key="1">
    <citation type="submission" date="2013-12" db="EMBL/GenBank/DDBJ databases">
        <title>The Genome Sequence of Aphanomyces invadans NJM9701.</title>
        <authorList>
            <consortium name="The Broad Institute Genomics Platform"/>
            <person name="Russ C."/>
            <person name="Tyler B."/>
            <person name="van West P."/>
            <person name="Dieguez-Uribeondo J."/>
            <person name="Young S.K."/>
            <person name="Zeng Q."/>
            <person name="Gargeya S."/>
            <person name="Fitzgerald M."/>
            <person name="Abouelleil A."/>
            <person name="Alvarado L."/>
            <person name="Chapman S.B."/>
            <person name="Gainer-Dewar J."/>
            <person name="Goldberg J."/>
            <person name="Griggs A."/>
            <person name="Gujja S."/>
            <person name="Hansen M."/>
            <person name="Howarth C."/>
            <person name="Imamovic A."/>
            <person name="Ireland A."/>
            <person name="Larimer J."/>
            <person name="McCowan C."/>
            <person name="Murphy C."/>
            <person name="Pearson M."/>
            <person name="Poon T.W."/>
            <person name="Priest M."/>
            <person name="Roberts A."/>
            <person name="Saif S."/>
            <person name="Shea T."/>
            <person name="Sykes S."/>
            <person name="Wortman J."/>
            <person name="Nusbaum C."/>
            <person name="Birren B."/>
        </authorList>
    </citation>
    <scope>NUCLEOTIDE SEQUENCE [LARGE SCALE GENOMIC DNA]</scope>
    <source>
        <strain evidence="1">NJM9701</strain>
    </source>
</reference>
<protein>
    <submittedName>
        <fullName evidence="1">Uncharacterized protein</fullName>
    </submittedName>
</protein>
<sequence>MVSLAVCFGFVGLGLVVSGSSLRTRNFLSRSRRKKLLTAAAPRSLGRRLPSGTGAGVSAAGVPLFLSVGPSSSSVGTSTGALGAALRSRSSFRPRSFASCSRRTMLLRAAAPRSLGRRRTSKVGGCAAGLILSCLVSSSNEVKEPGATVRALRLRRRATCCGDFVRVVLFSVLVAPGTGTSTINFGFFADGVGVACAIRSSDLDVRRLVGLVEAVGLAGCECLVSAIPCTTVTFEEASGEVAGAPMSANADSTNFESNGTENIVTFSSPPTNLLTLSWSLSANAAANSRRPLAFLVWNVASIHVTNLSMSRDVESVPLLDFVVATPSELALANPSARAFVRLD</sequence>